<evidence type="ECO:0000313" key="3">
    <source>
        <dbReference type="EMBL" id="MFC4829520.1"/>
    </source>
</evidence>
<proteinExistence type="inferred from homology"/>
<evidence type="ECO:0000313" key="4">
    <source>
        <dbReference type="Proteomes" id="UP001595960"/>
    </source>
</evidence>
<dbReference type="InterPro" id="IPR051910">
    <property type="entry name" value="ComF/GntX_DNA_util-trans"/>
</dbReference>
<feature type="domain" description="Phosphoribosyltransferase" evidence="2">
    <location>
        <begin position="170"/>
        <end position="216"/>
    </location>
</feature>
<comment type="similarity">
    <text evidence="1">Belongs to the ComF/GntX family.</text>
</comment>
<dbReference type="Proteomes" id="UP001595960">
    <property type="component" value="Unassembled WGS sequence"/>
</dbReference>
<dbReference type="EMBL" id="JBHSJC010000001">
    <property type="protein sequence ID" value="MFC4829520.1"/>
    <property type="molecule type" value="Genomic_DNA"/>
</dbReference>
<evidence type="ECO:0000259" key="2">
    <source>
        <dbReference type="Pfam" id="PF00156"/>
    </source>
</evidence>
<dbReference type="SUPFAM" id="SSF53271">
    <property type="entry name" value="PRTase-like"/>
    <property type="match status" value="1"/>
</dbReference>
<dbReference type="Pfam" id="PF00156">
    <property type="entry name" value="Pribosyltran"/>
    <property type="match status" value="1"/>
</dbReference>
<reference evidence="4" key="1">
    <citation type="journal article" date="2019" name="Int. J. Syst. Evol. Microbiol.">
        <title>The Global Catalogue of Microorganisms (GCM) 10K type strain sequencing project: providing services to taxonomists for standard genome sequencing and annotation.</title>
        <authorList>
            <consortium name="The Broad Institute Genomics Platform"/>
            <consortium name="The Broad Institute Genome Sequencing Center for Infectious Disease"/>
            <person name="Wu L."/>
            <person name="Ma J."/>
        </authorList>
    </citation>
    <scope>NUCLEOTIDE SEQUENCE [LARGE SCALE GENOMIC DNA]</scope>
    <source>
        <strain evidence="4">CGMCC 1.12192</strain>
    </source>
</reference>
<dbReference type="InterPro" id="IPR000836">
    <property type="entry name" value="PRTase_dom"/>
</dbReference>
<evidence type="ECO:0000256" key="1">
    <source>
        <dbReference type="ARBA" id="ARBA00008007"/>
    </source>
</evidence>
<dbReference type="RefSeq" id="WP_307834965.1">
    <property type="nucleotide sequence ID" value="NZ_JAFBBW010000001.1"/>
</dbReference>
<accession>A0ABV9RAZ8</accession>
<protein>
    <submittedName>
        <fullName evidence="3">ComF family protein</fullName>
    </submittedName>
</protein>
<dbReference type="Gene3D" id="3.40.50.2020">
    <property type="match status" value="1"/>
</dbReference>
<organism evidence="3 4">
    <name type="scientific">Agromyces aurantiacus</name>
    <dbReference type="NCBI Taxonomy" id="165814"/>
    <lineage>
        <taxon>Bacteria</taxon>
        <taxon>Bacillati</taxon>
        <taxon>Actinomycetota</taxon>
        <taxon>Actinomycetes</taxon>
        <taxon>Micrococcales</taxon>
        <taxon>Microbacteriaceae</taxon>
        <taxon>Agromyces</taxon>
    </lineage>
</organism>
<dbReference type="PANTHER" id="PTHR47505">
    <property type="entry name" value="DNA UTILIZATION PROTEIN YHGH"/>
    <property type="match status" value="1"/>
</dbReference>
<name>A0ABV9RAZ8_9MICO</name>
<sequence>MTTTGSAAGVLREALLDALALVLPVACAGCGAPDRSVCGACRAALEPAAAPVERPGIRAWAGLSYAGAAARAIRSFKDDGRTDAAPALAPALRAALAAACAEPVRPGRLEVAVVPSTAAARRARGYDPVRLLVRHAGFRSANVLRALDRADQAGLGRAERRANAARSLTAVRPLSGGRFVLVDDVVTTGSTLADAVRAIRSAGGDVAAIAVLAQTPLRVPEHHLNG</sequence>
<dbReference type="PANTHER" id="PTHR47505:SF1">
    <property type="entry name" value="DNA UTILIZATION PROTEIN YHGH"/>
    <property type="match status" value="1"/>
</dbReference>
<keyword evidence="4" id="KW-1185">Reference proteome</keyword>
<gene>
    <name evidence="3" type="ORF">ACFPER_12005</name>
</gene>
<dbReference type="InterPro" id="IPR029057">
    <property type="entry name" value="PRTase-like"/>
</dbReference>
<comment type="caution">
    <text evidence="3">The sequence shown here is derived from an EMBL/GenBank/DDBJ whole genome shotgun (WGS) entry which is preliminary data.</text>
</comment>
<dbReference type="CDD" id="cd06223">
    <property type="entry name" value="PRTases_typeI"/>
    <property type="match status" value="1"/>
</dbReference>